<gene>
    <name evidence="1" type="ORF">DAPPUDRAFT_323874</name>
</gene>
<accession>E9H012</accession>
<dbReference type="Proteomes" id="UP000000305">
    <property type="component" value="Unassembled WGS sequence"/>
</dbReference>
<organism evidence="1 2">
    <name type="scientific">Daphnia pulex</name>
    <name type="common">Water flea</name>
    <dbReference type="NCBI Taxonomy" id="6669"/>
    <lineage>
        <taxon>Eukaryota</taxon>
        <taxon>Metazoa</taxon>
        <taxon>Ecdysozoa</taxon>
        <taxon>Arthropoda</taxon>
        <taxon>Crustacea</taxon>
        <taxon>Branchiopoda</taxon>
        <taxon>Diplostraca</taxon>
        <taxon>Cladocera</taxon>
        <taxon>Anomopoda</taxon>
        <taxon>Daphniidae</taxon>
        <taxon>Daphnia</taxon>
    </lineage>
</organism>
<evidence type="ECO:0000313" key="2">
    <source>
        <dbReference type="Proteomes" id="UP000000305"/>
    </source>
</evidence>
<proteinExistence type="predicted"/>
<dbReference type="AlphaFoldDB" id="E9H012"/>
<sequence length="75" mass="8933">MPNAAFQDYVKRNLNFIKIHFKDMSGKIYDLLSSHPKLCICTIQRIEENEDQLQLPIEYFDDIKNMENTLKDQLI</sequence>
<evidence type="ECO:0000313" key="1">
    <source>
        <dbReference type="EMBL" id="EFX74967.1"/>
    </source>
</evidence>
<protein>
    <submittedName>
        <fullName evidence="1">Uncharacterized protein</fullName>
    </submittedName>
</protein>
<dbReference type="EMBL" id="GL732579">
    <property type="protein sequence ID" value="EFX74967.1"/>
    <property type="molecule type" value="Genomic_DNA"/>
</dbReference>
<dbReference type="OrthoDB" id="6367159at2759"/>
<dbReference type="HOGENOM" id="CLU_2673620_0_0_1"/>
<name>E9H012_DAPPU</name>
<keyword evidence="2" id="KW-1185">Reference proteome</keyword>
<dbReference type="KEGG" id="dpx:DAPPUDRAFT_323874"/>
<dbReference type="InParanoid" id="E9H012"/>
<reference evidence="1 2" key="1">
    <citation type="journal article" date="2011" name="Science">
        <title>The ecoresponsive genome of Daphnia pulex.</title>
        <authorList>
            <person name="Colbourne J.K."/>
            <person name="Pfrender M.E."/>
            <person name="Gilbert D."/>
            <person name="Thomas W.K."/>
            <person name="Tucker A."/>
            <person name="Oakley T.H."/>
            <person name="Tokishita S."/>
            <person name="Aerts A."/>
            <person name="Arnold G.J."/>
            <person name="Basu M.K."/>
            <person name="Bauer D.J."/>
            <person name="Caceres C.E."/>
            <person name="Carmel L."/>
            <person name="Casola C."/>
            <person name="Choi J.H."/>
            <person name="Detter J.C."/>
            <person name="Dong Q."/>
            <person name="Dusheyko S."/>
            <person name="Eads B.D."/>
            <person name="Frohlich T."/>
            <person name="Geiler-Samerotte K.A."/>
            <person name="Gerlach D."/>
            <person name="Hatcher P."/>
            <person name="Jogdeo S."/>
            <person name="Krijgsveld J."/>
            <person name="Kriventseva E.V."/>
            <person name="Kultz D."/>
            <person name="Laforsch C."/>
            <person name="Lindquist E."/>
            <person name="Lopez J."/>
            <person name="Manak J.R."/>
            <person name="Muller J."/>
            <person name="Pangilinan J."/>
            <person name="Patwardhan R.P."/>
            <person name="Pitluck S."/>
            <person name="Pritham E.J."/>
            <person name="Rechtsteiner A."/>
            <person name="Rho M."/>
            <person name="Rogozin I.B."/>
            <person name="Sakarya O."/>
            <person name="Salamov A."/>
            <person name="Schaack S."/>
            <person name="Shapiro H."/>
            <person name="Shiga Y."/>
            <person name="Skalitzky C."/>
            <person name="Smith Z."/>
            <person name="Souvorov A."/>
            <person name="Sung W."/>
            <person name="Tang Z."/>
            <person name="Tsuchiya D."/>
            <person name="Tu H."/>
            <person name="Vos H."/>
            <person name="Wang M."/>
            <person name="Wolf Y.I."/>
            <person name="Yamagata H."/>
            <person name="Yamada T."/>
            <person name="Ye Y."/>
            <person name="Shaw J.R."/>
            <person name="Andrews J."/>
            <person name="Crease T.J."/>
            <person name="Tang H."/>
            <person name="Lucas S.M."/>
            <person name="Robertson H.M."/>
            <person name="Bork P."/>
            <person name="Koonin E.V."/>
            <person name="Zdobnov E.M."/>
            <person name="Grigoriev I.V."/>
            <person name="Lynch M."/>
            <person name="Boore J.L."/>
        </authorList>
    </citation>
    <scope>NUCLEOTIDE SEQUENCE [LARGE SCALE GENOMIC DNA]</scope>
</reference>